<evidence type="ECO:0000259" key="1">
    <source>
        <dbReference type="Pfam" id="PF13229"/>
    </source>
</evidence>
<dbReference type="Pfam" id="PF13229">
    <property type="entry name" value="Beta_helix"/>
    <property type="match status" value="1"/>
</dbReference>
<accession>A0A4R7T8T3</accession>
<dbReference type="InterPro" id="IPR011050">
    <property type="entry name" value="Pectin_lyase_fold/virulence"/>
</dbReference>
<evidence type="ECO:0000313" key="3">
    <source>
        <dbReference type="Proteomes" id="UP000295151"/>
    </source>
</evidence>
<name>A0A4R7T8T3_9ACTN</name>
<feature type="domain" description="Right handed beta helix" evidence="1">
    <location>
        <begin position="319"/>
        <end position="427"/>
    </location>
</feature>
<dbReference type="Gene3D" id="2.160.20.10">
    <property type="entry name" value="Single-stranded right-handed beta-helix, Pectin lyase-like"/>
    <property type="match status" value="2"/>
</dbReference>
<dbReference type="PANTHER" id="PTHR36453">
    <property type="entry name" value="SECRETED PROTEIN-RELATED"/>
    <property type="match status" value="1"/>
</dbReference>
<dbReference type="Proteomes" id="UP000295151">
    <property type="component" value="Unassembled WGS sequence"/>
</dbReference>
<dbReference type="PANTHER" id="PTHR36453:SF1">
    <property type="entry name" value="RIGHT HANDED BETA HELIX DOMAIN-CONTAINING PROTEIN"/>
    <property type="match status" value="1"/>
</dbReference>
<dbReference type="AlphaFoldDB" id="A0A4R7T8T3"/>
<keyword evidence="2" id="KW-0456">Lyase</keyword>
<dbReference type="SUPFAM" id="SSF51126">
    <property type="entry name" value="Pectin lyase-like"/>
    <property type="match status" value="1"/>
</dbReference>
<dbReference type="InterPro" id="IPR006626">
    <property type="entry name" value="PbH1"/>
</dbReference>
<dbReference type="GO" id="GO:0016829">
    <property type="term" value="F:lyase activity"/>
    <property type="evidence" value="ECO:0007669"/>
    <property type="project" value="UniProtKB-KW"/>
</dbReference>
<dbReference type="InterPro" id="IPR039448">
    <property type="entry name" value="Beta_helix"/>
</dbReference>
<sequence>MALMAALPVTAATATPPAARRVTVALWGDDSNPGTTARPFRTLERAQREARPGRPLVIDLRGGKYRLSDTLKPASSVTYEAFGYGTLRQEEIVLSGGRVITGWTQTRGGIWEAPAGGIQTRQLYVDGRRALRAPLGAGLPGEVTTTETGYVLASPVPATWSRPDDIEFAYTFPFWVDARCGVDSIRRMRGKTVITMDQPCWSLARKLYGADGEPLPAPTAIDNSPSFLTKPGAWYLDRRRDKLLYHPLPGEDVRKAEVVAPVLQTLVEGDAHTHDVAFRGLTFADATWLAPSEPAGFVSAWSNYRRPAVDGWLTVPGNVAFRGSRRITLSGNRFQRLGGQALELSRGVRDVFVEANRFTDVSDGGVVLGAVLPDRTGISRNVVLRDNRIHRTGVEYRGASGIWLVTGDDTTIEHNQVDNVPYTGILVGPPGEDGGRSHRTRILANRVFATNQVIEDGGGIYLRGKQGDGYADGALVRENVVTDAGAQNFDLGIYTDDTSEYVTVDRNVVHGYPGSIGGCADPYLRDIRYRGNFWDDRVPDGIARRAYPGTWPTGAADDCGDPQGLTFEHNRLLSPDRAAVECALIPACARIVAAAGPI</sequence>
<comment type="caution">
    <text evidence="2">The sequence shown here is derived from an EMBL/GenBank/DDBJ whole genome shotgun (WGS) entry which is preliminary data.</text>
</comment>
<evidence type="ECO:0000313" key="2">
    <source>
        <dbReference type="EMBL" id="TDU88245.1"/>
    </source>
</evidence>
<protein>
    <submittedName>
        <fullName evidence="2">Parallel beta helix pectate lyase-like protein</fullName>
    </submittedName>
</protein>
<gene>
    <name evidence="2" type="ORF">EV138_1787</name>
</gene>
<keyword evidence="3" id="KW-1185">Reference proteome</keyword>
<proteinExistence type="predicted"/>
<reference evidence="2 3" key="1">
    <citation type="submission" date="2019-03" db="EMBL/GenBank/DDBJ databases">
        <title>Genomic Encyclopedia of Type Strains, Phase III (KMG-III): the genomes of soil and plant-associated and newly described type strains.</title>
        <authorList>
            <person name="Whitman W."/>
        </authorList>
    </citation>
    <scope>NUCLEOTIDE SEQUENCE [LARGE SCALE GENOMIC DNA]</scope>
    <source>
        <strain evidence="2 3">VKM Ac-2575</strain>
    </source>
</reference>
<dbReference type="EMBL" id="SOCE01000001">
    <property type="protein sequence ID" value="TDU88245.1"/>
    <property type="molecule type" value="Genomic_DNA"/>
</dbReference>
<organism evidence="2 3">
    <name type="scientific">Kribbella voronezhensis</name>
    <dbReference type="NCBI Taxonomy" id="2512212"/>
    <lineage>
        <taxon>Bacteria</taxon>
        <taxon>Bacillati</taxon>
        <taxon>Actinomycetota</taxon>
        <taxon>Actinomycetes</taxon>
        <taxon>Propionibacteriales</taxon>
        <taxon>Kribbellaceae</taxon>
        <taxon>Kribbella</taxon>
    </lineage>
</organism>
<dbReference type="InterPro" id="IPR012334">
    <property type="entry name" value="Pectin_lyas_fold"/>
</dbReference>
<dbReference type="SMART" id="SM00710">
    <property type="entry name" value="PbH1"/>
    <property type="match status" value="6"/>
</dbReference>